<gene>
    <name evidence="1" type="ORF">C5167_005820</name>
</gene>
<dbReference type="EMBL" id="CM010718">
    <property type="protein sequence ID" value="RZC58505.1"/>
    <property type="molecule type" value="Genomic_DNA"/>
</dbReference>
<dbReference type="Gramene" id="RZC58505">
    <property type="protein sequence ID" value="RZC58505"/>
    <property type="gene ID" value="C5167_005820"/>
</dbReference>
<keyword evidence="2" id="KW-1185">Reference proteome</keyword>
<organism evidence="1 2">
    <name type="scientific">Papaver somniferum</name>
    <name type="common">Opium poppy</name>
    <dbReference type="NCBI Taxonomy" id="3469"/>
    <lineage>
        <taxon>Eukaryota</taxon>
        <taxon>Viridiplantae</taxon>
        <taxon>Streptophyta</taxon>
        <taxon>Embryophyta</taxon>
        <taxon>Tracheophyta</taxon>
        <taxon>Spermatophyta</taxon>
        <taxon>Magnoliopsida</taxon>
        <taxon>Ranunculales</taxon>
        <taxon>Papaveraceae</taxon>
        <taxon>Papaveroideae</taxon>
        <taxon>Papaver</taxon>
    </lineage>
</organism>
<proteinExistence type="predicted"/>
<protein>
    <submittedName>
        <fullName evidence="1">Uncharacterized protein</fullName>
    </submittedName>
</protein>
<dbReference type="Proteomes" id="UP000316621">
    <property type="component" value="Chromosome 4"/>
</dbReference>
<dbReference type="AlphaFoldDB" id="A0A4Y7JFT5"/>
<accession>A0A4Y7JFT5</accession>
<evidence type="ECO:0000313" key="1">
    <source>
        <dbReference type="EMBL" id="RZC58505.1"/>
    </source>
</evidence>
<evidence type="ECO:0000313" key="2">
    <source>
        <dbReference type="Proteomes" id="UP000316621"/>
    </source>
</evidence>
<sequence>MDTVDVVSMDLVAEMDLLGWLMGAGGTGNTSWWCHVMEKEKLNSGSHDEADLELQVELKLKPMELQLQLETRMQMKNDYRECFDLHELVSREWL</sequence>
<name>A0A4Y7JFT5_PAPSO</name>
<reference evidence="1 2" key="1">
    <citation type="journal article" date="2018" name="Science">
        <title>The opium poppy genome and morphinan production.</title>
        <authorList>
            <person name="Guo L."/>
            <person name="Winzer T."/>
            <person name="Yang X."/>
            <person name="Li Y."/>
            <person name="Ning Z."/>
            <person name="He Z."/>
            <person name="Teodor R."/>
            <person name="Lu Y."/>
            <person name="Bowser T.A."/>
            <person name="Graham I.A."/>
            <person name="Ye K."/>
        </authorList>
    </citation>
    <scope>NUCLEOTIDE SEQUENCE [LARGE SCALE GENOMIC DNA]</scope>
    <source>
        <strain evidence="2">cv. HN1</strain>
        <tissue evidence="1">Leaves</tissue>
    </source>
</reference>